<proteinExistence type="predicted"/>
<dbReference type="EMBL" id="BNDS01000008">
    <property type="protein sequence ID" value="GHH98646.1"/>
    <property type="molecule type" value="Genomic_DNA"/>
</dbReference>
<feature type="transmembrane region" description="Helical" evidence="1">
    <location>
        <begin position="69"/>
        <end position="88"/>
    </location>
</feature>
<evidence type="ECO:0000313" key="5">
    <source>
        <dbReference type="Proteomes" id="UP000637074"/>
    </source>
</evidence>
<dbReference type="InterPro" id="IPR024267">
    <property type="entry name" value="DUF4878"/>
</dbReference>
<feature type="domain" description="DUF4878" evidence="2">
    <location>
        <begin position="89"/>
        <end position="194"/>
    </location>
</feature>
<evidence type="ECO:0000259" key="3">
    <source>
        <dbReference type="Pfam" id="PF13240"/>
    </source>
</evidence>
<dbReference type="Pfam" id="PF12870">
    <property type="entry name" value="DUF4878"/>
    <property type="match status" value="1"/>
</dbReference>
<keyword evidence="1" id="KW-0812">Transmembrane</keyword>
<evidence type="ECO:0000256" key="1">
    <source>
        <dbReference type="SAM" id="Phobius"/>
    </source>
</evidence>
<evidence type="ECO:0008006" key="6">
    <source>
        <dbReference type="Google" id="ProtNLM"/>
    </source>
</evidence>
<accession>A0ABQ3N3J2</accession>
<evidence type="ECO:0000259" key="2">
    <source>
        <dbReference type="Pfam" id="PF12870"/>
    </source>
</evidence>
<dbReference type="Gene3D" id="3.10.450.50">
    <property type="match status" value="1"/>
</dbReference>
<reference evidence="4 5" key="1">
    <citation type="journal article" date="2022" name="Int. J. Syst. Evol. Microbiol.">
        <title>Neobacillus kokaensis sp. nov., isolated from soil.</title>
        <authorList>
            <person name="Yuki K."/>
            <person name="Matsubara H."/>
            <person name="Yamaguchi S."/>
        </authorList>
    </citation>
    <scope>NUCLEOTIDE SEQUENCE [LARGE SCALE GENOMIC DNA]</scope>
    <source>
        <strain evidence="4 5">LOB 377</strain>
    </source>
</reference>
<gene>
    <name evidence="4" type="ORF">AM1BK_21890</name>
</gene>
<keyword evidence="1" id="KW-1133">Transmembrane helix</keyword>
<keyword evidence="1" id="KW-0472">Membrane</keyword>
<feature type="domain" description="Zinc-ribbon" evidence="3">
    <location>
        <begin position="5"/>
        <end position="27"/>
    </location>
</feature>
<name>A0ABQ3N3J2_9BACI</name>
<dbReference type="Proteomes" id="UP000637074">
    <property type="component" value="Unassembled WGS sequence"/>
</dbReference>
<dbReference type="RefSeq" id="WP_191272697.1">
    <property type="nucleotide sequence ID" value="NZ_BNDS01000008.1"/>
</dbReference>
<comment type="caution">
    <text evidence="4">The sequence shown here is derived from an EMBL/GenBank/DDBJ whole genome shotgun (WGS) entry which is preliminary data.</text>
</comment>
<evidence type="ECO:0000313" key="4">
    <source>
        <dbReference type="EMBL" id="GHH98646.1"/>
    </source>
</evidence>
<dbReference type="Pfam" id="PF13240">
    <property type="entry name" value="Zn_Ribbon_1"/>
    <property type="match status" value="1"/>
</dbReference>
<dbReference type="InterPro" id="IPR026870">
    <property type="entry name" value="Zinc_ribbon_dom"/>
</dbReference>
<organism evidence="4 5">
    <name type="scientific">Neobacillus kokaensis</name>
    <dbReference type="NCBI Taxonomy" id="2759023"/>
    <lineage>
        <taxon>Bacteria</taxon>
        <taxon>Bacillati</taxon>
        <taxon>Bacillota</taxon>
        <taxon>Bacilli</taxon>
        <taxon>Bacillales</taxon>
        <taxon>Bacillaceae</taxon>
        <taxon>Neobacillus</taxon>
    </lineage>
</organism>
<protein>
    <recommendedName>
        <fullName evidence="6">Zinc-ribbon domain-containing protein</fullName>
    </recommendedName>
</protein>
<keyword evidence="5" id="KW-1185">Reference proteome</keyword>
<sequence>MAVNFCPNCGKQTSQGEKFCSNCGKKLGDIEGEKTINLVNSVESVTSKLSDIRSKIPNPILNAFKGRKGLVTIGIGVVAFIIILSFNLGRQSPSDVAKEFIKETQEENYDKAEELWSKSGIEYMLSQLGDERWVYQTMRNFTHRTNGDLDEFEITKEEKYDNESTMVYAKFIFDNGKRSDARLQMVKEDGEWKVYAFESE</sequence>